<dbReference type="RefSeq" id="WP_202833458.1">
    <property type="nucleotide sequence ID" value="NZ_JAETWB010000012.1"/>
</dbReference>
<proteinExistence type="predicted"/>
<accession>A0ABS1U6B7</accession>
<dbReference type="Pfam" id="PF12728">
    <property type="entry name" value="HTH_17"/>
    <property type="match status" value="1"/>
</dbReference>
<dbReference type="Gene3D" id="1.10.10.10">
    <property type="entry name" value="Winged helix-like DNA-binding domain superfamily/Winged helix DNA-binding domain"/>
    <property type="match status" value="1"/>
</dbReference>
<keyword evidence="3" id="KW-1185">Reference proteome</keyword>
<dbReference type="InterPro" id="IPR036388">
    <property type="entry name" value="WH-like_DNA-bd_sf"/>
</dbReference>
<evidence type="ECO:0000313" key="2">
    <source>
        <dbReference type="EMBL" id="MBL6080217.1"/>
    </source>
</evidence>
<dbReference type="EMBL" id="JAETWB010000012">
    <property type="protein sequence ID" value="MBL6080217.1"/>
    <property type="molecule type" value="Genomic_DNA"/>
</dbReference>
<dbReference type="InterPro" id="IPR009061">
    <property type="entry name" value="DNA-bd_dom_put_sf"/>
</dbReference>
<evidence type="ECO:0000259" key="1">
    <source>
        <dbReference type="Pfam" id="PF12728"/>
    </source>
</evidence>
<dbReference type="InterPro" id="IPR041657">
    <property type="entry name" value="HTH_17"/>
</dbReference>
<gene>
    <name evidence="2" type="ORF">JMJ56_19550</name>
</gene>
<sequence length="73" mass="7976">MNAYHSAKEVAERFGISECTLGRWREEGEGPPYLRLGRRRVAYAAAGLAAWVAGNTHPNRIAEMAENAAGNCE</sequence>
<dbReference type="SUPFAM" id="SSF46955">
    <property type="entry name" value="Putative DNA-binding domain"/>
    <property type="match status" value="1"/>
</dbReference>
<reference evidence="2 3" key="1">
    <citation type="submission" date="2021-01" db="EMBL/GenBank/DDBJ databases">
        <title>Belnapia mucosa sp. nov. and Belnapia arida sp. nov., isolated from the Tabernas Desert (Almeria, Spain).</title>
        <authorList>
            <person name="Molina-Menor E."/>
            <person name="Vidal-Verdu A."/>
            <person name="Calonge A."/>
            <person name="Satari L."/>
            <person name="Pereto J."/>
            <person name="Porcar M."/>
        </authorList>
    </citation>
    <scope>NUCLEOTIDE SEQUENCE [LARGE SCALE GENOMIC DNA]</scope>
    <source>
        <strain evidence="2 3">T18</strain>
    </source>
</reference>
<feature type="domain" description="Helix-turn-helix" evidence="1">
    <location>
        <begin position="6"/>
        <end position="55"/>
    </location>
</feature>
<evidence type="ECO:0000313" key="3">
    <source>
        <dbReference type="Proteomes" id="UP000660885"/>
    </source>
</evidence>
<name>A0ABS1U6B7_9PROT</name>
<comment type="caution">
    <text evidence="2">The sequence shown here is derived from an EMBL/GenBank/DDBJ whole genome shotgun (WGS) entry which is preliminary data.</text>
</comment>
<dbReference type="Proteomes" id="UP000660885">
    <property type="component" value="Unassembled WGS sequence"/>
</dbReference>
<protein>
    <submittedName>
        <fullName evidence="2">Helix-turn-helix domain-containing protein</fullName>
    </submittedName>
</protein>
<organism evidence="2 3">
    <name type="scientific">Belnapia arida</name>
    <dbReference type="NCBI Taxonomy" id="2804533"/>
    <lineage>
        <taxon>Bacteria</taxon>
        <taxon>Pseudomonadati</taxon>
        <taxon>Pseudomonadota</taxon>
        <taxon>Alphaproteobacteria</taxon>
        <taxon>Acetobacterales</taxon>
        <taxon>Roseomonadaceae</taxon>
        <taxon>Belnapia</taxon>
    </lineage>
</organism>